<gene>
    <name evidence="3" type="ORF">PHMEG_00037651</name>
</gene>
<dbReference type="EMBL" id="NBNE01016737">
    <property type="protein sequence ID" value="OWY93082.1"/>
    <property type="molecule type" value="Genomic_DNA"/>
</dbReference>
<feature type="compositionally biased region" description="Polar residues" evidence="2">
    <location>
        <begin position="353"/>
        <end position="364"/>
    </location>
</feature>
<comment type="caution">
    <text evidence="3">The sequence shown here is derived from an EMBL/GenBank/DDBJ whole genome shotgun (WGS) entry which is preliminary data.</text>
</comment>
<feature type="compositionally biased region" description="Polar residues" evidence="2">
    <location>
        <begin position="48"/>
        <end position="60"/>
    </location>
</feature>
<evidence type="ECO:0000256" key="1">
    <source>
        <dbReference type="SAM" id="Coils"/>
    </source>
</evidence>
<accession>A0A225UJ42</accession>
<protein>
    <submittedName>
        <fullName evidence="3">Uncharacterized protein</fullName>
    </submittedName>
</protein>
<feature type="region of interest" description="Disordered" evidence="2">
    <location>
        <begin position="38"/>
        <end position="143"/>
    </location>
</feature>
<proteinExistence type="predicted"/>
<feature type="non-terminal residue" evidence="3">
    <location>
        <position position="1"/>
    </location>
</feature>
<evidence type="ECO:0000256" key="2">
    <source>
        <dbReference type="SAM" id="MobiDB-lite"/>
    </source>
</evidence>
<sequence>CPRRPVLTSASTSVSTEKNFSVNKYFELQEKKLELEAKQRAGAAKPDSPTTVFDGSSVLSTDGGIPVYYEGGELEDEGTSSSLSHEAKPAAGTRRPRKDDSDASSSKRPRSASDATDTSERDTTRTDDTVREPWMPSQKVIDDRYGAEVHPNKIPLYVDSRIVDDAEAAPKHFDNSTNQRRDYYILLFHELRYWSSKKTSGRSRVPEWQALCQSWNQFVANFNSGPAAYRERIASARERFMKFSKPSVVQRVHEGSVSAYIILVQCRSAFIARTAPLVLPASVRETLPGTRLTVYSQTSRNTAPRSVTPPVRGGLRTPSPFPERPSSGRFGETTYLEGDPIVSNEYENEPDLGSSSDWYGQQTDPPRGGWYRGQSYASVGGAGRSSYGQPRVDHGLQALHARVEAVERIQTVAEVAQTTSNIRVEVLEHVRLLQEKVKRLEEKLRTRRVSSSASHHD</sequence>
<feature type="coiled-coil region" evidence="1">
    <location>
        <begin position="423"/>
        <end position="450"/>
    </location>
</feature>
<evidence type="ECO:0000313" key="4">
    <source>
        <dbReference type="Proteomes" id="UP000198211"/>
    </source>
</evidence>
<organism evidence="3 4">
    <name type="scientific">Phytophthora megakarya</name>
    <dbReference type="NCBI Taxonomy" id="4795"/>
    <lineage>
        <taxon>Eukaryota</taxon>
        <taxon>Sar</taxon>
        <taxon>Stramenopiles</taxon>
        <taxon>Oomycota</taxon>
        <taxon>Peronosporomycetes</taxon>
        <taxon>Peronosporales</taxon>
        <taxon>Peronosporaceae</taxon>
        <taxon>Phytophthora</taxon>
    </lineage>
</organism>
<reference evidence="4" key="1">
    <citation type="submission" date="2017-03" db="EMBL/GenBank/DDBJ databases">
        <title>Phytopthora megakarya and P. palmivora, two closely related causual agents of cacao black pod achieved similar genome size and gene model numbers by different mechanisms.</title>
        <authorList>
            <person name="Ali S."/>
            <person name="Shao J."/>
            <person name="Larry D.J."/>
            <person name="Kronmiller B."/>
            <person name="Shen D."/>
            <person name="Strem M.D."/>
            <person name="Melnick R.L."/>
            <person name="Guiltinan M.J."/>
            <person name="Tyler B.M."/>
            <person name="Meinhardt L.W."/>
            <person name="Bailey B.A."/>
        </authorList>
    </citation>
    <scope>NUCLEOTIDE SEQUENCE [LARGE SCALE GENOMIC DNA]</scope>
    <source>
        <strain evidence="4">zdho120</strain>
    </source>
</reference>
<dbReference type="AlphaFoldDB" id="A0A225UJ42"/>
<evidence type="ECO:0000313" key="3">
    <source>
        <dbReference type="EMBL" id="OWY93082.1"/>
    </source>
</evidence>
<feature type="region of interest" description="Disordered" evidence="2">
    <location>
        <begin position="296"/>
        <end position="374"/>
    </location>
</feature>
<dbReference type="Proteomes" id="UP000198211">
    <property type="component" value="Unassembled WGS sequence"/>
</dbReference>
<keyword evidence="1" id="KW-0175">Coiled coil</keyword>
<keyword evidence="4" id="KW-1185">Reference proteome</keyword>
<name>A0A225UJ42_9STRA</name>
<feature type="compositionally biased region" description="Basic and acidic residues" evidence="2">
    <location>
        <begin position="118"/>
        <end position="131"/>
    </location>
</feature>
<feature type="compositionally biased region" description="Polar residues" evidence="2">
    <location>
        <begin position="296"/>
        <end position="305"/>
    </location>
</feature>